<dbReference type="PROSITE" id="PS00211">
    <property type="entry name" value="ABC_TRANSPORTER_1"/>
    <property type="match status" value="1"/>
</dbReference>
<organism evidence="4 5">
    <name type="scientific">Terribacillus saccharophilus</name>
    <dbReference type="NCBI Taxonomy" id="361277"/>
    <lineage>
        <taxon>Bacteria</taxon>
        <taxon>Bacillati</taxon>
        <taxon>Bacillota</taxon>
        <taxon>Bacilli</taxon>
        <taxon>Bacillales</taxon>
        <taxon>Bacillaceae</taxon>
        <taxon>Terribacillus</taxon>
    </lineage>
</organism>
<evidence type="ECO:0000313" key="4">
    <source>
        <dbReference type="EMBL" id="PAD98576.1"/>
    </source>
</evidence>
<comment type="caution">
    <text evidence="4">The sequence shown here is derived from an EMBL/GenBank/DDBJ whole genome shotgun (WGS) entry which is preliminary data.</text>
</comment>
<reference evidence="4 5" key="1">
    <citation type="submission" date="2017-07" db="EMBL/GenBank/DDBJ databases">
        <title>Isolation and whole genome analysis of endospore-forming bacteria from heroin.</title>
        <authorList>
            <person name="Kalinowski J."/>
            <person name="Ahrens B."/>
            <person name="Al-Dilaimi A."/>
            <person name="Winkler A."/>
            <person name="Wibberg D."/>
            <person name="Schleenbecker U."/>
            <person name="Ruckert C."/>
            <person name="Wolfel R."/>
            <person name="Grass G."/>
        </authorList>
    </citation>
    <scope>NUCLEOTIDE SEQUENCE [LARGE SCALE GENOMIC DNA]</scope>
    <source>
        <strain evidence="4 5">7517-1</strain>
    </source>
</reference>
<evidence type="ECO:0000313" key="5">
    <source>
        <dbReference type="Proteomes" id="UP000216852"/>
    </source>
</evidence>
<evidence type="ECO:0000259" key="3">
    <source>
        <dbReference type="PROSITE" id="PS50893"/>
    </source>
</evidence>
<dbReference type="PROSITE" id="PS50893">
    <property type="entry name" value="ABC_TRANSPORTER_2"/>
    <property type="match status" value="1"/>
</dbReference>
<dbReference type="Proteomes" id="UP000216852">
    <property type="component" value="Unassembled WGS sequence"/>
</dbReference>
<dbReference type="SMART" id="SM00382">
    <property type="entry name" value="AAA"/>
    <property type="match status" value="1"/>
</dbReference>
<dbReference type="PANTHER" id="PTHR43394">
    <property type="entry name" value="ATP-DEPENDENT PERMEASE MDL1, MITOCHONDRIAL"/>
    <property type="match status" value="1"/>
</dbReference>
<feature type="domain" description="ABC transporter" evidence="3">
    <location>
        <begin position="1"/>
        <end position="218"/>
    </location>
</feature>
<sequence>MSLFLIIFENINLEVKEGSKVGVAGNSGRGKTTMLKIMASLYSPTNGTVYLGEKPYSRYSLDTLREDIAYVDQMSFVFEGTILDNLIMGTPLREVDVNYINKVAEICGLYHLDPSNLNDLEMLLAENGDNLSGGQKQKIGVARALINKPKLLLLDEATSNIDEESKHKILSFIFSLEGTTVISISHDKNTLQYCDQCLLMENNQIKMIQVEKNDLVTI</sequence>
<dbReference type="Pfam" id="PF00005">
    <property type="entry name" value="ABC_tran"/>
    <property type="match status" value="1"/>
</dbReference>
<protein>
    <recommendedName>
        <fullName evidence="3">ABC transporter domain-containing protein</fullName>
    </recommendedName>
</protein>
<keyword evidence="5" id="KW-1185">Reference proteome</keyword>
<proteinExistence type="predicted"/>
<dbReference type="SUPFAM" id="SSF52540">
    <property type="entry name" value="P-loop containing nucleoside triphosphate hydrolases"/>
    <property type="match status" value="1"/>
</dbReference>
<evidence type="ECO:0000256" key="2">
    <source>
        <dbReference type="ARBA" id="ARBA00022840"/>
    </source>
</evidence>
<dbReference type="InterPro" id="IPR027417">
    <property type="entry name" value="P-loop_NTPase"/>
</dbReference>
<accession>A0ABX4GUN1</accession>
<keyword evidence="1" id="KW-0547">Nucleotide-binding</keyword>
<gene>
    <name evidence="4" type="ORF">CHH48_16615</name>
</gene>
<dbReference type="InterPro" id="IPR039421">
    <property type="entry name" value="Type_1_exporter"/>
</dbReference>
<evidence type="ECO:0000256" key="1">
    <source>
        <dbReference type="ARBA" id="ARBA00022741"/>
    </source>
</evidence>
<keyword evidence="2" id="KW-0067">ATP-binding</keyword>
<dbReference type="InterPro" id="IPR003593">
    <property type="entry name" value="AAA+_ATPase"/>
</dbReference>
<dbReference type="InterPro" id="IPR017871">
    <property type="entry name" value="ABC_transporter-like_CS"/>
</dbReference>
<dbReference type="EMBL" id="NPBJ01000035">
    <property type="protein sequence ID" value="PAD98576.1"/>
    <property type="molecule type" value="Genomic_DNA"/>
</dbReference>
<dbReference type="PANTHER" id="PTHR43394:SF1">
    <property type="entry name" value="ATP-BINDING CASSETTE SUB-FAMILY B MEMBER 10, MITOCHONDRIAL"/>
    <property type="match status" value="1"/>
</dbReference>
<dbReference type="Gene3D" id="3.40.50.300">
    <property type="entry name" value="P-loop containing nucleotide triphosphate hydrolases"/>
    <property type="match status" value="1"/>
</dbReference>
<name>A0ABX4GUN1_9BACI</name>
<dbReference type="InterPro" id="IPR003439">
    <property type="entry name" value="ABC_transporter-like_ATP-bd"/>
</dbReference>